<dbReference type="AlphaFoldDB" id="A0A9N7VKZ9"/>
<name>A0A9N7VKZ9_PLEPL</name>
<feature type="compositionally biased region" description="Basic and acidic residues" evidence="1">
    <location>
        <begin position="29"/>
        <end position="42"/>
    </location>
</feature>
<comment type="caution">
    <text evidence="2">The sequence shown here is derived from an EMBL/GenBank/DDBJ whole genome shotgun (WGS) entry which is preliminary data.</text>
</comment>
<evidence type="ECO:0000256" key="1">
    <source>
        <dbReference type="SAM" id="MobiDB-lite"/>
    </source>
</evidence>
<evidence type="ECO:0000313" key="2">
    <source>
        <dbReference type="EMBL" id="CAB1452913.1"/>
    </source>
</evidence>
<organism evidence="2 3">
    <name type="scientific">Pleuronectes platessa</name>
    <name type="common">European plaice</name>
    <dbReference type="NCBI Taxonomy" id="8262"/>
    <lineage>
        <taxon>Eukaryota</taxon>
        <taxon>Metazoa</taxon>
        <taxon>Chordata</taxon>
        <taxon>Craniata</taxon>
        <taxon>Vertebrata</taxon>
        <taxon>Euteleostomi</taxon>
        <taxon>Actinopterygii</taxon>
        <taxon>Neopterygii</taxon>
        <taxon>Teleostei</taxon>
        <taxon>Neoteleostei</taxon>
        <taxon>Acanthomorphata</taxon>
        <taxon>Carangaria</taxon>
        <taxon>Pleuronectiformes</taxon>
        <taxon>Pleuronectoidei</taxon>
        <taxon>Pleuronectidae</taxon>
        <taxon>Pleuronectes</taxon>
    </lineage>
</organism>
<dbReference type="EMBL" id="CADEAL010004147">
    <property type="protein sequence ID" value="CAB1452913.1"/>
    <property type="molecule type" value="Genomic_DNA"/>
</dbReference>
<evidence type="ECO:0000313" key="3">
    <source>
        <dbReference type="Proteomes" id="UP001153269"/>
    </source>
</evidence>
<reference evidence="2" key="1">
    <citation type="submission" date="2020-03" db="EMBL/GenBank/DDBJ databases">
        <authorList>
            <person name="Weist P."/>
        </authorList>
    </citation>
    <scope>NUCLEOTIDE SEQUENCE</scope>
</reference>
<accession>A0A9N7VKZ9</accession>
<protein>
    <submittedName>
        <fullName evidence="2">Uncharacterized protein</fullName>
    </submittedName>
</protein>
<proteinExistence type="predicted"/>
<keyword evidence="3" id="KW-1185">Reference proteome</keyword>
<feature type="region of interest" description="Disordered" evidence="1">
    <location>
        <begin position="22"/>
        <end position="49"/>
    </location>
</feature>
<dbReference type="Proteomes" id="UP001153269">
    <property type="component" value="Unassembled WGS sequence"/>
</dbReference>
<sequence>MSAGYVAKAIWLAMHSEPEKVPLFKRKHSSDPGDQRHAKDTKTLPTGQMSKRTNTVVACAFAYSRLKGNGQPGLSCAEACVGCSSQRSSPPSACPEGSRLSGASRDSGLYPLLLCHPHALVS</sequence>
<gene>
    <name evidence="2" type="ORF">PLEPLA_LOCUS40663</name>
</gene>